<dbReference type="HOGENOM" id="CLU_1378625_0_0_1"/>
<name>A0A0C9YYZ2_9AGAM</name>
<dbReference type="Proteomes" id="UP000054018">
    <property type="component" value="Unassembled WGS sequence"/>
</dbReference>
<gene>
    <name evidence="2" type="ORF">PISMIDRAFT_18245</name>
</gene>
<accession>A0A0C9YYZ2</accession>
<organism evidence="2 3">
    <name type="scientific">Pisolithus microcarpus 441</name>
    <dbReference type="NCBI Taxonomy" id="765257"/>
    <lineage>
        <taxon>Eukaryota</taxon>
        <taxon>Fungi</taxon>
        <taxon>Dikarya</taxon>
        <taxon>Basidiomycota</taxon>
        <taxon>Agaricomycotina</taxon>
        <taxon>Agaricomycetes</taxon>
        <taxon>Agaricomycetidae</taxon>
        <taxon>Boletales</taxon>
        <taxon>Sclerodermatineae</taxon>
        <taxon>Pisolithaceae</taxon>
        <taxon>Pisolithus</taxon>
    </lineage>
</organism>
<dbReference type="EMBL" id="KN834022">
    <property type="protein sequence ID" value="KIK13073.1"/>
    <property type="molecule type" value="Genomic_DNA"/>
</dbReference>
<feature type="region of interest" description="Disordered" evidence="1">
    <location>
        <begin position="85"/>
        <end position="114"/>
    </location>
</feature>
<evidence type="ECO:0000256" key="1">
    <source>
        <dbReference type="SAM" id="MobiDB-lite"/>
    </source>
</evidence>
<proteinExistence type="predicted"/>
<evidence type="ECO:0000313" key="3">
    <source>
        <dbReference type="Proteomes" id="UP000054018"/>
    </source>
</evidence>
<protein>
    <submittedName>
        <fullName evidence="2">Uncharacterized protein</fullName>
    </submittedName>
</protein>
<feature type="compositionally biased region" description="Basic and acidic residues" evidence="1">
    <location>
        <begin position="101"/>
        <end position="114"/>
    </location>
</feature>
<dbReference type="OrthoDB" id="2693345at2759"/>
<dbReference type="AlphaFoldDB" id="A0A0C9YYZ2"/>
<keyword evidence="3" id="KW-1185">Reference proteome</keyword>
<sequence length="198" mass="22293">MSQRPRRSKANLHLGQIILDAQNQRCTSEQKQADDENLQRAKDAELAATQKAYEHVGAMENHKQSEIGPKAREKTILKLRNAIEQARNRADAETEPSAAKDTNHEQAEIASKPREDKIMSKLRGAMTLLSDTPRRRWGLSDIDPPSPDEAQDYEECKDQTAIVIDDEYSDMENVGKADAFNTHHVNVPAPTAPNLKWK</sequence>
<reference evidence="2 3" key="1">
    <citation type="submission" date="2014-04" db="EMBL/GenBank/DDBJ databases">
        <authorList>
            <consortium name="DOE Joint Genome Institute"/>
            <person name="Kuo A."/>
            <person name="Kohler A."/>
            <person name="Costa M.D."/>
            <person name="Nagy L.G."/>
            <person name="Floudas D."/>
            <person name="Copeland A."/>
            <person name="Barry K.W."/>
            <person name="Cichocki N."/>
            <person name="Veneault-Fourrey C."/>
            <person name="LaButti K."/>
            <person name="Lindquist E.A."/>
            <person name="Lipzen A."/>
            <person name="Lundell T."/>
            <person name="Morin E."/>
            <person name="Murat C."/>
            <person name="Sun H."/>
            <person name="Tunlid A."/>
            <person name="Henrissat B."/>
            <person name="Grigoriev I.V."/>
            <person name="Hibbett D.S."/>
            <person name="Martin F."/>
            <person name="Nordberg H.P."/>
            <person name="Cantor M.N."/>
            <person name="Hua S.X."/>
        </authorList>
    </citation>
    <scope>NUCLEOTIDE SEQUENCE [LARGE SCALE GENOMIC DNA]</scope>
    <source>
        <strain evidence="2 3">441</strain>
    </source>
</reference>
<reference evidence="3" key="2">
    <citation type="submission" date="2015-01" db="EMBL/GenBank/DDBJ databases">
        <title>Evolutionary Origins and Diversification of the Mycorrhizal Mutualists.</title>
        <authorList>
            <consortium name="DOE Joint Genome Institute"/>
            <consortium name="Mycorrhizal Genomics Consortium"/>
            <person name="Kohler A."/>
            <person name="Kuo A."/>
            <person name="Nagy L.G."/>
            <person name="Floudas D."/>
            <person name="Copeland A."/>
            <person name="Barry K.W."/>
            <person name="Cichocki N."/>
            <person name="Veneault-Fourrey C."/>
            <person name="LaButti K."/>
            <person name="Lindquist E.A."/>
            <person name="Lipzen A."/>
            <person name="Lundell T."/>
            <person name="Morin E."/>
            <person name="Murat C."/>
            <person name="Riley R."/>
            <person name="Ohm R."/>
            <person name="Sun H."/>
            <person name="Tunlid A."/>
            <person name="Henrissat B."/>
            <person name="Grigoriev I.V."/>
            <person name="Hibbett D.S."/>
            <person name="Martin F."/>
        </authorList>
    </citation>
    <scope>NUCLEOTIDE SEQUENCE [LARGE SCALE GENOMIC DNA]</scope>
    <source>
        <strain evidence="3">441</strain>
    </source>
</reference>
<evidence type="ECO:0000313" key="2">
    <source>
        <dbReference type="EMBL" id="KIK13073.1"/>
    </source>
</evidence>
<feature type="region of interest" description="Disordered" evidence="1">
    <location>
        <begin position="135"/>
        <end position="154"/>
    </location>
</feature>